<protein>
    <submittedName>
        <fullName evidence="1">Uncharacterized protein</fullName>
    </submittedName>
</protein>
<reference evidence="1" key="1">
    <citation type="submission" date="2023-07" db="EMBL/GenBank/DDBJ databases">
        <title>Black Yeasts Isolated from many extreme environments.</title>
        <authorList>
            <person name="Coleine C."/>
            <person name="Stajich J.E."/>
            <person name="Selbmann L."/>
        </authorList>
    </citation>
    <scope>NUCLEOTIDE SEQUENCE</scope>
    <source>
        <strain evidence="1">CCFEE 5714</strain>
    </source>
</reference>
<accession>A0ACC3NDD1</accession>
<evidence type="ECO:0000313" key="2">
    <source>
        <dbReference type="Proteomes" id="UP001281147"/>
    </source>
</evidence>
<sequence>MATRAASEITKALRGPFSAAKAPLSLPNDSRRLLQKFVDECHADSNEEEYPNAHLELKSFWEHYVRGGPQKTGLFVGALKELGPAVIGGTNILEWWQLAVKPVISSTGYEKLALEDAKEFLVSTMVLENGEESTADRLCGELLALYVTRTRPVTDANEQHTAAENAQVAHQVEDVLVALGRKRPKQLFSKLDDIVTPAETRVQAFTLLNSFLQHQAPHLYLAADTSIVEHLLKSLLNDTSTTVLSVALTSLIMLFPHIPGSLAPHLPRMFLVYTRLLCWEKFSALSTEADRSLVTDDRLASNDDSDDRGLEDVGIDLEWEKLQPEQGVVEASTPELMTYFTYLYGLYPLNFTSYIRKPRRYLKDADFQGVNAFDLDQAVIRSRTDQFRQVHLLHSNFYNMTVEEELVDPKWPRMDPADVVGECHGLCMISKPSLTSSGPLPSVKLPKIPSVLPLVAPPIHSGGRISPAVSHASPHSGISSRDTQSTTLGDSPVLRPGGPQSDDEVLPDHFPLPSTSSGMAMRSARNTDNITHSRTNTSSRVPQSSDVQVDATPQTNLAYLQQELTLMRNDLNFERWHKAQYAQHIGQIMRRNVKEATVEAETLNLINANRTLKKQLDQVRKAREATVKDSALTRKQANTLEANMTERFNKFKTEQETWQADADELRRLRLEIKQYRDLLVATEARDLNKSHQLELAHRELEQLQKLQSQLQHAKRRLHEYEYREFEFDNATRQYEIAQGETERMQVTAERHEQEYACLRQAYASKVTELEGQVALPASPSGYLGSRSGRDTYGSTAQAVAETEAKLAQLKRAHAKLLERHTDLELEYQAIKRRLEAVQGHRSGQTFFTADDDDRPLGYDIISGYDPSQGIYTVMSSSDPSSRRYQPPARQAATSPVTMHSHAGLMFEHSSRDDSPASRDLPQPTAYNQSAPLSQSESKSAFGDDGSDDQPNAKIQPNSDVRVFGRGGAQNIKLKPKDAQKADSPGGKKSSGMRGLRNFP</sequence>
<proteinExistence type="predicted"/>
<evidence type="ECO:0000313" key="1">
    <source>
        <dbReference type="EMBL" id="KAK3714956.1"/>
    </source>
</evidence>
<comment type="caution">
    <text evidence="1">The sequence shown here is derived from an EMBL/GenBank/DDBJ whole genome shotgun (WGS) entry which is preliminary data.</text>
</comment>
<dbReference type="EMBL" id="JAUTXU010000052">
    <property type="protein sequence ID" value="KAK3714956.1"/>
    <property type="molecule type" value="Genomic_DNA"/>
</dbReference>
<dbReference type="Proteomes" id="UP001281147">
    <property type="component" value="Unassembled WGS sequence"/>
</dbReference>
<organism evidence="1 2">
    <name type="scientific">Vermiconidia calcicola</name>
    <dbReference type="NCBI Taxonomy" id="1690605"/>
    <lineage>
        <taxon>Eukaryota</taxon>
        <taxon>Fungi</taxon>
        <taxon>Dikarya</taxon>
        <taxon>Ascomycota</taxon>
        <taxon>Pezizomycotina</taxon>
        <taxon>Dothideomycetes</taxon>
        <taxon>Dothideomycetidae</taxon>
        <taxon>Mycosphaerellales</taxon>
        <taxon>Extremaceae</taxon>
        <taxon>Vermiconidia</taxon>
    </lineage>
</organism>
<keyword evidence="2" id="KW-1185">Reference proteome</keyword>
<gene>
    <name evidence="1" type="ORF">LTR37_007446</name>
</gene>
<name>A0ACC3NDD1_9PEZI</name>